<comment type="caution">
    <text evidence="10">The sequence shown here is derived from an EMBL/GenBank/DDBJ whole genome shotgun (WGS) entry which is preliminary data.</text>
</comment>
<accession>A0A830F0N0</accession>
<keyword evidence="2 10" id="KW-0645">Protease</keyword>
<evidence type="ECO:0000256" key="6">
    <source>
        <dbReference type="ARBA" id="ARBA00022989"/>
    </source>
</evidence>
<feature type="transmembrane region" description="Helical" evidence="8">
    <location>
        <begin position="147"/>
        <end position="165"/>
    </location>
</feature>
<sequence>MSAEFSDAPAPRALSSVFYVYDVVREGDELVYYGEPLVDQRTLHQTAWPLFDERGYEVSIESRPGETVLVAEPARESGAAFPWTNVALAVLTVLTTLYAGTQWYHVDPLSLDVVRALPFVAAVMGVLGVHEFGHYLMSRYHDVDASLPYFIPIPFTPIGTLGAVIKMKGVMPDRKALFDIGVAGPVAGLVATIVVSAVGLLLPPISVPAAPAGTVSIAFGNPPLLRGIAWLLGQPLAYGDGLAVSPVVFGGWVGMFVTFLNLLPVGQLDGGHVMRAVFGPSYERVAPLVPGALFGLAGYVYFALDAPNGATVWLMWGVITSVFVFVGTAHPANEEPLDRKRLVVAGVTLLLGLLCFMPVPIRIVG</sequence>
<comment type="subcellular location">
    <subcellularLocation>
        <location evidence="1">Membrane</location>
        <topology evidence="1">Multi-pass membrane protein</topology>
    </subcellularLocation>
</comment>
<dbReference type="CDD" id="cd06160">
    <property type="entry name" value="S2P-M50_like_2"/>
    <property type="match status" value="1"/>
</dbReference>
<keyword evidence="5" id="KW-0809">Transit peptide</keyword>
<feature type="domain" description="Peptidase M50" evidence="9">
    <location>
        <begin position="119"/>
        <end position="279"/>
    </location>
</feature>
<dbReference type="Proteomes" id="UP000628840">
    <property type="component" value="Unassembled WGS sequence"/>
</dbReference>
<dbReference type="Pfam" id="PF02163">
    <property type="entry name" value="Peptidase_M50"/>
    <property type="match status" value="1"/>
</dbReference>
<evidence type="ECO:0000313" key="11">
    <source>
        <dbReference type="Proteomes" id="UP000628840"/>
    </source>
</evidence>
<keyword evidence="4" id="KW-0378">Hydrolase</keyword>
<organism evidence="10 11">
    <name type="scientific">Halarchaeum grantii</name>
    <dbReference type="NCBI Taxonomy" id="1193105"/>
    <lineage>
        <taxon>Archaea</taxon>
        <taxon>Methanobacteriati</taxon>
        <taxon>Methanobacteriota</taxon>
        <taxon>Stenosarchaea group</taxon>
        <taxon>Halobacteria</taxon>
        <taxon>Halobacteriales</taxon>
        <taxon>Halobacteriaceae</taxon>
    </lineage>
</organism>
<dbReference type="InterPro" id="IPR044838">
    <property type="entry name" value="EGY1-like"/>
</dbReference>
<proteinExistence type="predicted"/>
<dbReference type="InterPro" id="IPR008915">
    <property type="entry name" value="Peptidase_M50"/>
</dbReference>
<evidence type="ECO:0000259" key="9">
    <source>
        <dbReference type="Pfam" id="PF02163"/>
    </source>
</evidence>
<keyword evidence="3 8" id="KW-0812">Transmembrane</keyword>
<dbReference type="GO" id="GO:0006508">
    <property type="term" value="P:proteolysis"/>
    <property type="evidence" value="ECO:0007669"/>
    <property type="project" value="UniProtKB-KW"/>
</dbReference>
<protein>
    <submittedName>
        <fullName evidence="10">Site-2 protease family protein</fullName>
    </submittedName>
</protein>
<feature type="transmembrane region" description="Helical" evidence="8">
    <location>
        <begin position="310"/>
        <end position="330"/>
    </location>
</feature>
<dbReference type="GO" id="GO:0016020">
    <property type="term" value="C:membrane"/>
    <property type="evidence" value="ECO:0007669"/>
    <property type="project" value="UniProtKB-SubCell"/>
</dbReference>
<feature type="transmembrane region" description="Helical" evidence="8">
    <location>
        <begin position="285"/>
        <end position="304"/>
    </location>
</feature>
<evidence type="ECO:0000256" key="4">
    <source>
        <dbReference type="ARBA" id="ARBA00022801"/>
    </source>
</evidence>
<evidence type="ECO:0000256" key="3">
    <source>
        <dbReference type="ARBA" id="ARBA00022692"/>
    </source>
</evidence>
<keyword evidence="7 8" id="KW-0472">Membrane</keyword>
<keyword evidence="11" id="KW-1185">Reference proteome</keyword>
<evidence type="ECO:0000256" key="7">
    <source>
        <dbReference type="ARBA" id="ARBA00023136"/>
    </source>
</evidence>
<feature type="transmembrane region" description="Helical" evidence="8">
    <location>
        <begin position="113"/>
        <end position="135"/>
    </location>
</feature>
<evidence type="ECO:0000256" key="5">
    <source>
        <dbReference type="ARBA" id="ARBA00022946"/>
    </source>
</evidence>
<feature type="transmembrane region" description="Helical" evidence="8">
    <location>
        <begin position="177"/>
        <end position="202"/>
    </location>
</feature>
<dbReference type="GO" id="GO:0008233">
    <property type="term" value="F:peptidase activity"/>
    <property type="evidence" value="ECO:0007669"/>
    <property type="project" value="UniProtKB-KW"/>
</dbReference>
<evidence type="ECO:0000256" key="1">
    <source>
        <dbReference type="ARBA" id="ARBA00004141"/>
    </source>
</evidence>
<name>A0A830F0N0_9EURY</name>
<keyword evidence="6 8" id="KW-1133">Transmembrane helix</keyword>
<evidence type="ECO:0000313" key="10">
    <source>
        <dbReference type="EMBL" id="GGL27894.1"/>
    </source>
</evidence>
<dbReference type="RefSeq" id="WP_188879709.1">
    <property type="nucleotide sequence ID" value="NZ_BMPF01000001.1"/>
</dbReference>
<dbReference type="EMBL" id="BMPF01000001">
    <property type="protein sequence ID" value="GGL27894.1"/>
    <property type="molecule type" value="Genomic_DNA"/>
</dbReference>
<dbReference type="OrthoDB" id="19110at2157"/>
<feature type="transmembrane region" description="Helical" evidence="8">
    <location>
        <begin position="242"/>
        <end position="264"/>
    </location>
</feature>
<feature type="transmembrane region" description="Helical" evidence="8">
    <location>
        <begin position="342"/>
        <end position="361"/>
    </location>
</feature>
<evidence type="ECO:0000256" key="2">
    <source>
        <dbReference type="ARBA" id="ARBA00022670"/>
    </source>
</evidence>
<dbReference type="PANTHER" id="PTHR31412">
    <property type="entry name" value="ZINC METALLOPROTEASE EGY1"/>
    <property type="match status" value="1"/>
</dbReference>
<reference evidence="10 11" key="1">
    <citation type="journal article" date="2019" name="Int. J. Syst. Evol. Microbiol.">
        <title>The Global Catalogue of Microorganisms (GCM) 10K type strain sequencing project: providing services to taxonomists for standard genome sequencing and annotation.</title>
        <authorList>
            <consortium name="The Broad Institute Genomics Platform"/>
            <consortium name="The Broad Institute Genome Sequencing Center for Infectious Disease"/>
            <person name="Wu L."/>
            <person name="Ma J."/>
        </authorList>
    </citation>
    <scope>NUCLEOTIDE SEQUENCE [LARGE SCALE GENOMIC DNA]</scope>
    <source>
        <strain evidence="10 11">JCM 19585</strain>
    </source>
</reference>
<gene>
    <name evidence="10" type="ORF">GCM10009037_09370</name>
</gene>
<feature type="transmembrane region" description="Helical" evidence="8">
    <location>
        <begin position="80"/>
        <end position="101"/>
    </location>
</feature>
<evidence type="ECO:0000256" key="8">
    <source>
        <dbReference type="SAM" id="Phobius"/>
    </source>
</evidence>
<dbReference type="AlphaFoldDB" id="A0A830F0N0"/>
<dbReference type="PANTHER" id="PTHR31412:SF0">
    <property type="entry name" value="ZINC METALLOPROTEASE EGY1, CHLOROPLASTIC-RELATED"/>
    <property type="match status" value="1"/>
</dbReference>